<dbReference type="FunCoup" id="A0A1V9Y191">
    <property type="interactions" value="802"/>
</dbReference>
<evidence type="ECO:0000313" key="4">
    <source>
        <dbReference type="EMBL" id="OQR79378.1"/>
    </source>
</evidence>
<organism evidence="4 5">
    <name type="scientific">Tropilaelaps mercedesae</name>
    <dbReference type="NCBI Taxonomy" id="418985"/>
    <lineage>
        <taxon>Eukaryota</taxon>
        <taxon>Metazoa</taxon>
        <taxon>Ecdysozoa</taxon>
        <taxon>Arthropoda</taxon>
        <taxon>Chelicerata</taxon>
        <taxon>Arachnida</taxon>
        <taxon>Acari</taxon>
        <taxon>Parasitiformes</taxon>
        <taxon>Mesostigmata</taxon>
        <taxon>Gamasina</taxon>
        <taxon>Dermanyssoidea</taxon>
        <taxon>Laelapidae</taxon>
        <taxon>Tropilaelaps</taxon>
    </lineage>
</organism>
<evidence type="ECO:0000313" key="5">
    <source>
        <dbReference type="Proteomes" id="UP000192247"/>
    </source>
</evidence>
<dbReference type="Proteomes" id="UP000192247">
    <property type="component" value="Unassembled WGS sequence"/>
</dbReference>
<name>A0A1V9Y191_9ACAR</name>
<feature type="domain" description="ZC3H15/TMA46 family C-terminal" evidence="3">
    <location>
        <begin position="85"/>
        <end position="159"/>
    </location>
</feature>
<dbReference type="InterPro" id="IPR006575">
    <property type="entry name" value="RWD_dom"/>
</dbReference>
<dbReference type="AlphaFoldDB" id="A0A1V9Y191"/>
<dbReference type="STRING" id="418985.A0A1V9Y191"/>
<dbReference type="OrthoDB" id="277175at2759"/>
<evidence type="ECO:0000259" key="2">
    <source>
        <dbReference type="Pfam" id="PF05773"/>
    </source>
</evidence>
<dbReference type="InterPro" id="IPR032378">
    <property type="entry name" value="ZC3H15/TMA46_C"/>
</dbReference>
<dbReference type="InterPro" id="IPR040213">
    <property type="entry name" value="GIR2-like"/>
</dbReference>
<dbReference type="EMBL" id="MNPL01001175">
    <property type="protein sequence ID" value="OQR79378.1"/>
    <property type="molecule type" value="Genomic_DNA"/>
</dbReference>
<dbReference type="Pfam" id="PF05773">
    <property type="entry name" value="RWD"/>
    <property type="match status" value="1"/>
</dbReference>
<reference evidence="4 5" key="1">
    <citation type="journal article" date="2017" name="Gigascience">
        <title>Draft genome of the honey bee ectoparasitic mite, Tropilaelaps mercedesae, is shaped by the parasitic life history.</title>
        <authorList>
            <person name="Dong X."/>
            <person name="Armstrong S.D."/>
            <person name="Xia D."/>
            <person name="Makepeace B.L."/>
            <person name="Darby A.C."/>
            <person name="Kadowaki T."/>
        </authorList>
    </citation>
    <scope>NUCLEOTIDE SEQUENCE [LARGE SCALE GENOMIC DNA]</scope>
    <source>
        <strain evidence="4">Wuxi-XJTLU</strain>
    </source>
</reference>
<protein>
    <submittedName>
        <fullName evidence="4">RWD domain-containing protein 1-like</fullName>
    </submittedName>
</protein>
<gene>
    <name evidence="4" type="ORF">BIW11_05776</name>
</gene>
<dbReference type="InterPro" id="IPR016135">
    <property type="entry name" value="UBQ-conjugating_enzyme/RWD"/>
</dbReference>
<dbReference type="InParanoid" id="A0A1V9Y191"/>
<evidence type="ECO:0000256" key="1">
    <source>
        <dbReference type="SAM" id="Coils"/>
    </source>
</evidence>
<keyword evidence="1" id="KW-0175">Coiled coil</keyword>
<comment type="caution">
    <text evidence="4">The sequence shown here is derived from an EMBL/GenBank/DDBJ whole genome shotgun (WGS) entry which is preliminary data.</text>
</comment>
<evidence type="ECO:0000259" key="3">
    <source>
        <dbReference type="Pfam" id="PF16543"/>
    </source>
</evidence>
<dbReference type="Gene3D" id="3.10.110.10">
    <property type="entry name" value="Ubiquitin Conjugating Enzyme"/>
    <property type="match status" value="1"/>
</dbReference>
<dbReference type="SUPFAM" id="SSF54495">
    <property type="entry name" value="UBC-like"/>
    <property type="match status" value="1"/>
</dbReference>
<dbReference type="PANTHER" id="PTHR12292">
    <property type="entry name" value="RWD DOMAIN-CONTAINING PROTEIN"/>
    <property type="match status" value="1"/>
</dbReference>
<proteinExistence type="predicted"/>
<feature type="coiled-coil region" evidence="1">
    <location>
        <begin position="31"/>
        <end position="89"/>
    </location>
</feature>
<sequence>MNVRVEDEDSREKTSECVVRFTLPEVYPDELPEIETDNEALQEALQEEANTWIGNVMIFTLVYFAQEYLRKEMEEKKLKILHLKELEEEELKKKLEGTKVTVESFILWKEQFDAEMATVNPTDDPAKGRLTGKQMFLKDKALVESDLKFEGLGSDVDVDESLFQEDELADLDDS</sequence>
<accession>A0A1V9Y191</accession>
<keyword evidence="5" id="KW-1185">Reference proteome</keyword>
<feature type="domain" description="RWD" evidence="2">
    <location>
        <begin position="8"/>
        <end position="69"/>
    </location>
</feature>
<dbReference type="Pfam" id="PF16543">
    <property type="entry name" value="DFRP_C"/>
    <property type="match status" value="1"/>
</dbReference>